<keyword evidence="2 4" id="KW-0560">Oxidoreductase</keyword>
<organism evidence="6 7">
    <name type="scientific">Hypericibacter adhaerens</name>
    <dbReference type="NCBI Taxonomy" id="2602016"/>
    <lineage>
        <taxon>Bacteria</taxon>
        <taxon>Pseudomonadati</taxon>
        <taxon>Pseudomonadota</taxon>
        <taxon>Alphaproteobacteria</taxon>
        <taxon>Rhodospirillales</taxon>
        <taxon>Dongiaceae</taxon>
        <taxon>Hypericibacter</taxon>
    </lineage>
</organism>
<dbReference type="InterPro" id="IPR016161">
    <property type="entry name" value="Ald_DH/histidinol_DH"/>
</dbReference>
<dbReference type="EMBL" id="CP042582">
    <property type="protein sequence ID" value="QEX24662.1"/>
    <property type="molecule type" value="Genomic_DNA"/>
</dbReference>
<dbReference type="Gene3D" id="3.40.309.10">
    <property type="entry name" value="Aldehyde Dehydrogenase, Chain A, domain 2"/>
    <property type="match status" value="1"/>
</dbReference>
<dbReference type="PANTHER" id="PTHR11699">
    <property type="entry name" value="ALDEHYDE DEHYDROGENASE-RELATED"/>
    <property type="match status" value="1"/>
</dbReference>
<evidence type="ECO:0000256" key="3">
    <source>
        <dbReference type="PROSITE-ProRule" id="PRU10007"/>
    </source>
</evidence>
<dbReference type="InterPro" id="IPR015590">
    <property type="entry name" value="Aldehyde_DH_dom"/>
</dbReference>
<dbReference type="AlphaFoldDB" id="A0A5J6N3P9"/>
<dbReference type="InterPro" id="IPR016160">
    <property type="entry name" value="Ald_DH_CS_CYS"/>
</dbReference>
<dbReference type="Gene3D" id="3.40.605.10">
    <property type="entry name" value="Aldehyde Dehydrogenase, Chain A, domain 1"/>
    <property type="match status" value="1"/>
</dbReference>
<dbReference type="RefSeq" id="WP_225308962.1">
    <property type="nucleotide sequence ID" value="NZ_CP042582.1"/>
</dbReference>
<proteinExistence type="inferred from homology"/>
<reference evidence="6 7" key="1">
    <citation type="submission" date="2019-08" db="EMBL/GenBank/DDBJ databases">
        <title>Hyperibacter terrae gen. nov., sp. nov. and Hyperibacter viscosus sp. nov., two new members in the family Rhodospirillaceae isolated from the rhizosphere of Hypericum perforatum.</title>
        <authorList>
            <person name="Noviana Z."/>
        </authorList>
    </citation>
    <scope>NUCLEOTIDE SEQUENCE [LARGE SCALE GENOMIC DNA]</scope>
    <source>
        <strain evidence="6 7">R5959</strain>
    </source>
</reference>
<accession>A0A5J6N3P9</accession>
<dbReference type="InterPro" id="IPR029510">
    <property type="entry name" value="Ald_DH_CS_GLU"/>
</dbReference>
<feature type="domain" description="Aldehyde dehydrogenase" evidence="5">
    <location>
        <begin position="28"/>
        <end position="494"/>
    </location>
</feature>
<dbReference type="GO" id="GO:0016620">
    <property type="term" value="F:oxidoreductase activity, acting on the aldehyde or oxo group of donors, NAD or NADP as acceptor"/>
    <property type="evidence" value="ECO:0007669"/>
    <property type="project" value="InterPro"/>
</dbReference>
<keyword evidence="7" id="KW-1185">Reference proteome</keyword>
<comment type="similarity">
    <text evidence="1 4">Belongs to the aldehyde dehydrogenase family.</text>
</comment>
<evidence type="ECO:0000256" key="1">
    <source>
        <dbReference type="ARBA" id="ARBA00009986"/>
    </source>
</evidence>
<dbReference type="InterPro" id="IPR016163">
    <property type="entry name" value="Ald_DH_C"/>
</dbReference>
<dbReference type="KEGG" id="hadh:FRZ61_46030"/>
<evidence type="ECO:0000313" key="7">
    <source>
        <dbReference type="Proteomes" id="UP000325797"/>
    </source>
</evidence>
<name>A0A5J6N3P9_9PROT</name>
<dbReference type="Proteomes" id="UP000325797">
    <property type="component" value="Chromosome"/>
</dbReference>
<protein>
    <submittedName>
        <fullName evidence="6">Aldehyde dehydrogenase</fullName>
    </submittedName>
</protein>
<gene>
    <name evidence="6" type="ORF">FRZ61_46030</name>
</gene>
<evidence type="ECO:0000256" key="2">
    <source>
        <dbReference type="ARBA" id="ARBA00023002"/>
    </source>
</evidence>
<evidence type="ECO:0000259" key="5">
    <source>
        <dbReference type="Pfam" id="PF00171"/>
    </source>
</evidence>
<dbReference type="SUPFAM" id="SSF53720">
    <property type="entry name" value="ALDH-like"/>
    <property type="match status" value="1"/>
</dbReference>
<dbReference type="Pfam" id="PF00171">
    <property type="entry name" value="Aldedh"/>
    <property type="match status" value="1"/>
</dbReference>
<dbReference type="InterPro" id="IPR016162">
    <property type="entry name" value="Ald_DH_N"/>
</dbReference>
<dbReference type="PROSITE" id="PS00070">
    <property type="entry name" value="ALDEHYDE_DEHYDR_CYS"/>
    <property type="match status" value="1"/>
</dbReference>
<dbReference type="FunFam" id="3.40.605.10:FF:000007">
    <property type="entry name" value="NAD/NADP-dependent betaine aldehyde dehydrogenase"/>
    <property type="match status" value="1"/>
</dbReference>
<dbReference type="CDD" id="cd07114">
    <property type="entry name" value="ALDH_DhaS"/>
    <property type="match status" value="1"/>
</dbReference>
<sequence>MNHATSPRPTSPESAGLTHYKMYIGGEWVDAADGGVIETTNPYTGKAWATVPRGRAADAERAVAAARKAFETGPWPAMSATNRGHLLRKLADLILENAEHLARVEVIDNGKLINEMLGQVRYIPQWYYYFAGLADKLQGEVIPIDKPDMFNFTRREPLGVCVAITAWNSPLLLAAYKLAPGLAAGNTFILKPSEFTSASAIEFGKLVEKAGFPAGVVNVVTGFGPEIGEPLVAHPSVAKIAFTGSEAGGQRVYETAARGLKRVTLELGGKSPNIVFDDAELDNAVKGVISGIFAATGQTCVAGSRLLVQRSIYDRFVGRVVDFAKAARMGNPLETTTQVGPITTPPQYKKVLDYIEIAKAEGAQCLLGGGPATRPECGSGGQFVEPTIFGQVNNKMRIAREEVFGPVLACIPFEDEEDAIAIANDSPYALAAGVWTQSVRRALLMSQRLQAGTVWVNTYRAVSYMSPFGGHKRSGVGHENGMDAILEYTQVKSVWMSTAREVPDPFVMR</sequence>
<evidence type="ECO:0000256" key="4">
    <source>
        <dbReference type="RuleBase" id="RU003345"/>
    </source>
</evidence>
<evidence type="ECO:0000313" key="6">
    <source>
        <dbReference type="EMBL" id="QEX24662.1"/>
    </source>
</evidence>
<dbReference type="FunFam" id="3.40.309.10:FF:000012">
    <property type="entry name" value="Betaine aldehyde dehydrogenase"/>
    <property type="match status" value="1"/>
</dbReference>
<dbReference type="PROSITE" id="PS00687">
    <property type="entry name" value="ALDEHYDE_DEHYDR_GLU"/>
    <property type="match status" value="1"/>
</dbReference>
<feature type="active site" evidence="3">
    <location>
        <position position="266"/>
    </location>
</feature>